<dbReference type="Gene3D" id="3.40.50.300">
    <property type="entry name" value="P-loop containing nucleotide triphosphate hydrolases"/>
    <property type="match status" value="1"/>
</dbReference>
<accession>A0A6J8DT03</accession>
<reference evidence="1 2" key="1">
    <citation type="submission" date="2020-06" db="EMBL/GenBank/DDBJ databases">
        <authorList>
            <person name="Li R."/>
            <person name="Bekaert M."/>
        </authorList>
    </citation>
    <scope>NUCLEOTIDE SEQUENCE [LARGE SCALE GENOMIC DNA]</scope>
    <source>
        <strain evidence="2">wild</strain>
    </source>
</reference>
<dbReference type="InterPro" id="IPR027417">
    <property type="entry name" value="P-loop_NTPase"/>
</dbReference>
<dbReference type="Proteomes" id="UP000507470">
    <property type="component" value="Unassembled WGS sequence"/>
</dbReference>
<keyword evidence="2" id="KW-1185">Reference proteome</keyword>
<evidence type="ECO:0000313" key="1">
    <source>
        <dbReference type="EMBL" id="CAC5410611.1"/>
    </source>
</evidence>
<name>A0A6J8DT03_MYTCO</name>
<gene>
    <name evidence="1" type="ORF">MCOR_43785</name>
</gene>
<dbReference type="SUPFAM" id="SSF52540">
    <property type="entry name" value="P-loop containing nucleoside triphosphate hydrolases"/>
    <property type="match status" value="1"/>
</dbReference>
<dbReference type="AlphaFoldDB" id="A0A6J8DT03"/>
<dbReference type="Pfam" id="PF08477">
    <property type="entry name" value="Roc"/>
    <property type="match status" value="1"/>
</dbReference>
<dbReference type="Gene3D" id="1.10.10.10">
    <property type="entry name" value="Winged helix-like DNA-binding domain superfamily/Winged helix DNA-binding domain"/>
    <property type="match status" value="1"/>
</dbReference>
<dbReference type="InterPro" id="IPR039788">
    <property type="entry name" value="NOL4/NOL4L"/>
</dbReference>
<organism evidence="1 2">
    <name type="scientific">Mytilus coruscus</name>
    <name type="common">Sea mussel</name>
    <dbReference type="NCBI Taxonomy" id="42192"/>
    <lineage>
        <taxon>Eukaryota</taxon>
        <taxon>Metazoa</taxon>
        <taxon>Spiralia</taxon>
        <taxon>Lophotrochozoa</taxon>
        <taxon>Mollusca</taxon>
        <taxon>Bivalvia</taxon>
        <taxon>Autobranchia</taxon>
        <taxon>Pteriomorphia</taxon>
        <taxon>Mytilida</taxon>
        <taxon>Mytiloidea</taxon>
        <taxon>Mytilidae</taxon>
        <taxon>Mytilinae</taxon>
        <taxon>Mytilus</taxon>
    </lineage>
</organism>
<dbReference type="InterPro" id="IPR036388">
    <property type="entry name" value="WH-like_DNA-bd_sf"/>
</dbReference>
<dbReference type="EMBL" id="CACVKT020007780">
    <property type="protein sequence ID" value="CAC5410611.1"/>
    <property type="molecule type" value="Genomic_DNA"/>
</dbReference>
<dbReference type="PANTHER" id="PTHR12449:SF18">
    <property type="entry name" value="DEATH DOMAIN-CONTAINING PROTEIN"/>
    <property type="match status" value="1"/>
</dbReference>
<proteinExistence type="predicted"/>
<protein>
    <submittedName>
        <fullName evidence="1">Uncharacterized protein</fullName>
    </submittedName>
</protein>
<evidence type="ECO:0000313" key="2">
    <source>
        <dbReference type="Proteomes" id="UP000507470"/>
    </source>
</evidence>
<dbReference type="OrthoDB" id="6078042at2759"/>
<dbReference type="PANTHER" id="PTHR12449">
    <property type="entry name" value="DEATH DOMAIN-CONTAINING PROTEIN"/>
    <property type="match status" value="1"/>
</dbReference>
<sequence length="612" mass="72114">MTTLLYIPYGFNRAGNESPLNEYPNDQYADCGFWDFAGQKEFYATHQTFLSRNAIYLLVLDISEDFEKNTYKNMIENPFDKTGEYMDFWLDNIHCYTVNDTDKSMTLTNDLLNPPVIIVGTGMDKVQDTNKTIDSIEMYLSKLVPKHPKWKHLRQSFFLSNTEPSKYKTQFQSLRNVIFERAKEITKWGDNLPTRWILLQKEIDRLIDNKEFVISYDMAKKLASKCSFSLEEVTLELDSFLKYEHEIGNLVFFEDIKSYIILEPKWLVDVFKCFVAPFQFQIQFLDIHEWSHLRSTGHLPNKLITKLFTKVPDLYSNDNVVIASDEMKGKRAFPLQIMEKFDILVKPITTDNNEEYYMPCIMAASLFDQILDNFNVRSIKCWRTSWFGLQFDFLPPAFFNHILVTFLKKYSLCIAGDRRLAIYRGIGVFDLEASKCQKLAVCLSENSVSMQVWQFKMGEGTCYHANRKYLTQIVDFLQKKYRMNIPYLCFFKCPDGTHYETAERIYLNDVSKTTQNYCPKHNSHTLDELRRYWFEEGEDVIDESKFISEYCWLISYSVCKQLTLLVCCNNFCPYHGAILSENTTSLYSNDTVFDISANYDMRFERKEMHLYT</sequence>